<feature type="region of interest" description="Disordered" evidence="2">
    <location>
        <begin position="24"/>
        <end position="51"/>
    </location>
</feature>
<reference evidence="4" key="2">
    <citation type="submission" date="2021-04" db="EMBL/GenBank/DDBJ databases">
        <authorList>
            <person name="Gilroy R."/>
        </authorList>
    </citation>
    <scope>NUCLEOTIDE SEQUENCE</scope>
    <source>
        <strain evidence="4">ChiBcolR8-3208</strain>
    </source>
</reference>
<dbReference type="InterPro" id="IPR050490">
    <property type="entry name" value="Bact_solute-bd_prot1"/>
</dbReference>
<dbReference type="AlphaFoldDB" id="A0A9D2LWK9"/>
<dbReference type="PANTHER" id="PTHR43649:SF33">
    <property type="entry name" value="POLYGALACTURONAN_RHAMNOGALACTURONAN-BINDING PROTEIN YTCQ"/>
    <property type="match status" value="1"/>
</dbReference>
<evidence type="ECO:0000256" key="2">
    <source>
        <dbReference type="SAM" id="MobiDB-lite"/>
    </source>
</evidence>
<evidence type="ECO:0000256" key="1">
    <source>
        <dbReference type="ARBA" id="ARBA00022729"/>
    </source>
</evidence>
<gene>
    <name evidence="4" type="ORF">H9942_00975</name>
</gene>
<organism evidence="4 5">
    <name type="scientific">Candidatus Acutalibacter ornithocaccae</name>
    <dbReference type="NCBI Taxonomy" id="2838416"/>
    <lineage>
        <taxon>Bacteria</taxon>
        <taxon>Bacillati</taxon>
        <taxon>Bacillota</taxon>
        <taxon>Clostridia</taxon>
        <taxon>Eubacteriales</taxon>
        <taxon>Acutalibacteraceae</taxon>
        <taxon>Acutalibacter</taxon>
    </lineage>
</organism>
<keyword evidence="1 3" id="KW-0732">Signal</keyword>
<name>A0A9D2LWK9_9FIRM</name>
<accession>A0A9D2LWK9</accession>
<comment type="caution">
    <text evidence="4">The sequence shown here is derived from an EMBL/GenBank/DDBJ whole genome shotgun (WGS) entry which is preliminary data.</text>
</comment>
<feature type="compositionally biased region" description="Low complexity" evidence="2">
    <location>
        <begin position="579"/>
        <end position="621"/>
    </location>
</feature>
<dbReference type="PANTHER" id="PTHR43649">
    <property type="entry name" value="ARABINOSE-BINDING PROTEIN-RELATED"/>
    <property type="match status" value="1"/>
</dbReference>
<dbReference type="PROSITE" id="PS51257">
    <property type="entry name" value="PROKAR_LIPOPROTEIN"/>
    <property type="match status" value="1"/>
</dbReference>
<dbReference type="EMBL" id="DWXZ01000014">
    <property type="protein sequence ID" value="HJB36625.1"/>
    <property type="molecule type" value="Genomic_DNA"/>
</dbReference>
<feature type="chain" id="PRO_5039151937" evidence="3">
    <location>
        <begin position="21"/>
        <end position="621"/>
    </location>
</feature>
<evidence type="ECO:0000313" key="4">
    <source>
        <dbReference type="EMBL" id="HJB36625.1"/>
    </source>
</evidence>
<dbReference type="SUPFAM" id="SSF53850">
    <property type="entry name" value="Periplasmic binding protein-like II"/>
    <property type="match status" value="1"/>
</dbReference>
<feature type="signal peptide" evidence="3">
    <location>
        <begin position="1"/>
        <end position="20"/>
    </location>
</feature>
<evidence type="ECO:0000256" key="3">
    <source>
        <dbReference type="SAM" id="SignalP"/>
    </source>
</evidence>
<feature type="region of interest" description="Disordered" evidence="2">
    <location>
        <begin position="576"/>
        <end position="621"/>
    </location>
</feature>
<protein>
    <submittedName>
        <fullName evidence="4">Extracellular solute-binding protein</fullName>
    </submittedName>
</protein>
<feature type="compositionally biased region" description="Low complexity" evidence="2">
    <location>
        <begin position="27"/>
        <end position="47"/>
    </location>
</feature>
<sequence length="621" mass="68808">MKRKILAVFLALCMSMSLVACNGGGTSSTTSGSTESGAEASGTTAETPENFNAEGMPIVNEEITVDTWVEGGTDIDWANNGLVNEIAEESGVRMEVTAVSGADSVTQRNLRLASGDYPELFLLDWTSILTFTDIMQYGVQEQVLAPIDEYIELYGENMPRIFEDHPDYQETVTATDGHIYGFPRFSECYHCLAYPKFYIRQDWLDALNLDMPTNTDELKEVLTAFVTKDPNGNGQADEIGLLGGTDFNLMLEYGIIGNSFVTVKPDFWLYTPDGENIEVSVTTDAYRDGLIYLNDLYANGLIDSTSFTNDSDQFAQTVRLEPYVVGMYCCDHIGMGIDNTNVEEAKNYQIVPILEGPDGVQQQSQNSGEGQIQGFHGAITDACENPEAVFRMVDHYFYDDYWNMRRTYGPEGINWDYAPEGSKNVFGGEAKYVINTLDDDTKAEEVTPNTMAMGPQADLSEFRSSMLPYVEGDAIYEAANYEQRIALDTMDLLNYLPEYNLQYSVFIDPENANEYADIQTNLNSYIRSATVQFIMGDRDPNNDADWETYLSELDGYQIDRYLELYKEAGRIVSNEGLGEVDTGSSDDTSSTAETSESSVAEESSTVESSAVESSAVESAAE</sequence>
<evidence type="ECO:0000313" key="5">
    <source>
        <dbReference type="Proteomes" id="UP000824214"/>
    </source>
</evidence>
<reference evidence="4" key="1">
    <citation type="journal article" date="2021" name="PeerJ">
        <title>Extensive microbial diversity within the chicken gut microbiome revealed by metagenomics and culture.</title>
        <authorList>
            <person name="Gilroy R."/>
            <person name="Ravi A."/>
            <person name="Getino M."/>
            <person name="Pursley I."/>
            <person name="Horton D.L."/>
            <person name="Alikhan N.F."/>
            <person name="Baker D."/>
            <person name="Gharbi K."/>
            <person name="Hall N."/>
            <person name="Watson M."/>
            <person name="Adriaenssens E.M."/>
            <person name="Foster-Nyarko E."/>
            <person name="Jarju S."/>
            <person name="Secka A."/>
            <person name="Antonio M."/>
            <person name="Oren A."/>
            <person name="Chaudhuri R.R."/>
            <person name="La Ragione R."/>
            <person name="Hildebrand F."/>
            <person name="Pallen M.J."/>
        </authorList>
    </citation>
    <scope>NUCLEOTIDE SEQUENCE</scope>
    <source>
        <strain evidence="4">ChiBcolR8-3208</strain>
    </source>
</reference>
<dbReference type="Gene3D" id="3.40.190.10">
    <property type="entry name" value="Periplasmic binding protein-like II"/>
    <property type="match status" value="2"/>
</dbReference>
<proteinExistence type="predicted"/>
<dbReference type="Proteomes" id="UP000824214">
    <property type="component" value="Unassembled WGS sequence"/>
</dbReference>